<feature type="non-terminal residue" evidence="1">
    <location>
        <position position="1"/>
    </location>
</feature>
<dbReference type="EMBL" id="OY731408">
    <property type="protein sequence ID" value="CAJ1978647.1"/>
    <property type="molecule type" value="Genomic_DNA"/>
</dbReference>
<organism evidence="1 2">
    <name type="scientific">Sphenostylis stenocarpa</name>
    <dbReference type="NCBI Taxonomy" id="92480"/>
    <lineage>
        <taxon>Eukaryota</taxon>
        <taxon>Viridiplantae</taxon>
        <taxon>Streptophyta</taxon>
        <taxon>Embryophyta</taxon>
        <taxon>Tracheophyta</taxon>
        <taxon>Spermatophyta</taxon>
        <taxon>Magnoliopsida</taxon>
        <taxon>eudicotyledons</taxon>
        <taxon>Gunneridae</taxon>
        <taxon>Pentapetalae</taxon>
        <taxon>rosids</taxon>
        <taxon>fabids</taxon>
        <taxon>Fabales</taxon>
        <taxon>Fabaceae</taxon>
        <taxon>Papilionoideae</taxon>
        <taxon>50 kb inversion clade</taxon>
        <taxon>NPAAA clade</taxon>
        <taxon>indigoferoid/millettioid clade</taxon>
        <taxon>Phaseoleae</taxon>
        <taxon>Sphenostylis</taxon>
    </lineage>
</organism>
<dbReference type="InterPro" id="IPR050481">
    <property type="entry name" value="UDP-glycosyltransf_plant"/>
</dbReference>
<dbReference type="Gene3D" id="3.40.50.2000">
    <property type="entry name" value="Glycogen Phosphorylase B"/>
    <property type="match status" value="2"/>
</dbReference>
<dbReference type="AlphaFoldDB" id="A0AA87B934"/>
<dbReference type="GO" id="GO:0035251">
    <property type="term" value="F:UDP-glucosyltransferase activity"/>
    <property type="evidence" value="ECO:0007669"/>
    <property type="project" value="InterPro"/>
</dbReference>
<dbReference type="Proteomes" id="UP001189624">
    <property type="component" value="Chromosome 11"/>
</dbReference>
<name>A0AA87B934_9FABA</name>
<keyword evidence="2" id="KW-1185">Reference proteome</keyword>
<dbReference type="SUPFAM" id="SSF53756">
    <property type="entry name" value="UDP-Glycosyltransferase/glycogen phosphorylase"/>
    <property type="match status" value="1"/>
</dbReference>
<protein>
    <submittedName>
        <fullName evidence="1">Uncharacterized protein</fullName>
    </submittedName>
</protein>
<accession>A0AA87B934</accession>
<gene>
    <name evidence="1" type="ORF">AYBTSS11_LOCUS30844</name>
</gene>
<evidence type="ECO:0000313" key="1">
    <source>
        <dbReference type="EMBL" id="CAJ1978647.1"/>
    </source>
</evidence>
<reference evidence="1" key="1">
    <citation type="submission" date="2023-10" db="EMBL/GenBank/DDBJ databases">
        <authorList>
            <person name="Domelevo Entfellner J.-B."/>
        </authorList>
    </citation>
    <scope>NUCLEOTIDE SEQUENCE</scope>
</reference>
<evidence type="ECO:0000313" key="2">
    <source>
        <dbReference type="Proteomes" id="UP001189624"/>
    </source>
</evidence>
<proteinExistence type="predicted"/>
<dbReference type="Gramene" id="rna-AYBTSS11_LOCUS30844">
    <property type="protein sequence ID" value="CAJ1978647.1"/>
    <property type="gene ID" value="gene-AYBTSS11_LOCUS30844"/>
</dbReference>
<sequence>CSAPRFLPFGAAVLSLHQSLWRDVLRNDNPQDSNSVALFPNLLNSPVYPWWQISHLFTGSQRGGPEWEFFRENTLFNIDSCGVVINTFTELEQVHIDHVKKELGHKRVWVVGPVLRIHNSSTEPEEHGGISAVSRHDIVDWLDSREECSVVYVCFGSRTFLSGSQMKVLTCALELSGVTFVLSVGVPDARHMAPDQGKVPSGFMDEMGCEGGAF</sequence>
<dbReference type="PANTHER" id="PTHR48048">
    <property type="entry name" value="GLYCOSYLTRANSFERASE"/>
    <property type="match status" value="1"/>
</dbReference>